<dbReference type="PANTHER" id="PTHR21600">
    <property type="entry name" value="MITOCHONDRIAL RNA PSEUDOURIDINE SYNTHASE"/>
    <property type="match status" value="1"/>
</dbReference>
<feature type="active site" evidence="3">
    <location>
        <position position="149"/>
    </location>
</feature>
<evidence type="ECO:0000256" key="2">
    <source>
        <dbReference type="ARBA" id="ARBA00023235"/>
    </source>
</evidence>
<dbReference type="InterPro" id="IPR036986">
    <property type="entry name" value="S4_RNA-bd_sf"/>
</dbReference>
<dbReference type="InterPro" id="IPR006145">
    <property type="entry name" value="PsdUridine_synth_RsuA/RluA"/>
</dbReference>
<proteinExistence type="inferred from homology"/>
<keyword evidence="4" id="KW-0694">RNA-binding</keyword>
<evidence type="ECO:0000256" key="1">
    <source>
        <dbReference type="ARBA" id="ARBA00010876"/>
    </source>
</evidence>
<dbReference type="Gene3D" id="3.30.2350.10">
    <property type="entry name" value="Pseudouridine synthase"/>
    <property type="match status" value="1"/>
</dbReference>
<dbReference type="Gene3D" id="3.10.290.10">
    <property type="entry name" value="RNA-binding S4 domain"/>
    <property type="match status" value="1"/>
</dbReference>
<comment type="function">
    <text evidence="5">Responsible for synthesis of pseudouridine from uracil.</text>
</comment>
<keyword evidence="2 5" id="KW-0413">Isomerase</keyword>
<evidence type="ECO:0000256" key="4">
    <source>
        <dbReference type="PROSITE-ProRule" id="PRU00182"/>
    </source>
</evidence>
<dbReference type="STRING" id="1802410.A3H75_00155"/>
<evidence type="ECO:0000313" key="8">
    <source>
        <dbReference type="Proteomes" id="UP000176678"/>
    </source>
</evidence>
<evidence type="ECO:0000313" key="7">
    <source>
        <dbReference type="EMBL" id="OGL89099.1"/>
    </source>
</evidence>
<dbReference type="GO" id="GO:0000455">
    <property type="term" value="P:enzyme-directed rRNA pseudouridine synthesis"/>
    <property type="evidence" value="ECO:0007669"/>
    <property type="project" value="UniProtKB-ARBA"/>
</dbReference>
<dbReference type="SUPFAM" id="SSF55174">
    <property type="entry name" value="Alpha-L RNA-binding motif"/>
    <property type="match status" value="1"/>
</dbReference>
<dbReference type="PROSITE" id="PS50889">
    <property type="entry name" value="S4"/>
    <property type="match status" value="1"/>
</dbReference>
<dbReference type="Proteomes" id="UP000176678">
    <property type="component" value="Unassembled WGS sequence"/>
</dbReference>
<comment type="caution">
    <text evidence="7">The sequence shown here is derived from an EMBL/GenBank/DDBJ whole genome shotgun (WGS) entry which is preliminary data.</text>
</comment>
<dbReference type="Pfam" id="PF00849">
    <property type="entry name" value="PseudoU_synth_2"/>
    <property type="match status" value="1"/>
</dbReference>
<sequence length="320" mass="35946">MQASFLIIESQAGQRLDKFLAEQCKSSRAQVQKWIKNGGVTANGAAIAVPHYAVKKDDRVEAMTVKSAPLNSIVPIISGLQNDGAAYAIRVIAEEPDYIVIEKPAGLLVHPTELHEKHTLADWIVAHYPECAAVGDKPDIRPGIVHRLDKEASGLMVIARTQEFFDALKQQFKTREVQKEYQALTHDVLPEDVDDIDFPIARSTQEARMSARPLSQGGKEARTEYEVMERYTNATLVRVIPKTGRTHQIRVHFFALGYPLIGDPLYFNKKDKRKLDAALGRLFLHATRMQFANITGETIEYESALPEKLETFLKTLKVKQ</sequence>
<dbReference type="InterPro" id="IPR050188">
    <property type="entry name" value="RluA_PseudoU_synthase"/>
</dbReference>
<dbReference type="GO" id="GO:0003723">
    <property type="term" value="F:RNA binding"/>
    <property type="evidence" value="ECO:0007669"/>
    <property type="project" value="UniProtKB-KW"/>
</dbReference>
<feature type="domain" description="RNA-binding S4" evidence="6">
    <location>
        <begin position="14"/>
        <end position="71"/>
    </location>
</feature>
<reference evidence="7 8" key="1">
    <citation type="journal article" date="2016" name="Nat. Commun.">
        <title>Thousands of microbial genomes shed light on interconnected biogeochemical processes in an aquifer system.</title>
        <authorList>
            <person name="Anantharaman K."/>
            <person name="Brown C.T."/>
            <person name="Hug L.A."/>
            <person name="Sharon I."/>
            <person name="Castelle C.J."/>
            <person name="Probst A.J."/>
            <person name="Thomas B.C."/>
            <person name="Singh A."/>
            <person name="Wilkins M.J."/>
            <person name="Karaoz U."/>
            <person name="Brodie E.L."/>
            <person name="Williams K.H."/>
            <person name="Hubbard S.S."/>
            <person name="Banfield J.F."/>
        </authorList>
    </citation>
    <scope>NUCLEOTIDE SEQUENCE [LARGE SCALE GENOMIC DNA]</scope>
</reference>
<dbReference type="InterPro" id="IPR006225">
    <property type="entry name" value="PsdUridine_synth_RluC/D"/>
</dbReference>
<gene>
    <name evidence="7" type="ORF">A3H75_00155</name>
</gene>
<dbReference type="NCBIfam" id="TIGR00005">
    <property type="entry name" value="rluA_subfam"/>
    <property type="match status" value="1"/>
</dbReference>
<dbReference type="SMART" id="SM00363">
    <property type="entry name" value="S4"/>
    <property type="match status" value="1"/>
</dbReference>
<dbReference type="CDD" id="cd02869">
    <property type="entry name" value="PseudoU_synth_RluA_like"/>
    <property type="match status" value="1"/>
</dbReference>
<evidence type="ECO:0000256" key="3">
    <source>
        <dbReference type="PIRSR" id="PIRSR606225-1"/>
    </source>
</evidence>
<dbReference type="EMBL" id="MGES01000015">
    <property type="protein sequence ID" value="OGL89099.1"/>
    <property type="molecule type" value="Genomic_DNA"/>
</dbReference>
<dbReference type="EC" id="5.4.99.-" evidence="5"/>
<accession>A0A1F7VF15</accession>
<evidence type="ECO:0000259" key="6">
    <source>
        <dbReference type="SMART" id="SM00363"/>
    </source>
</evidence>
<dbReference type="InterPro" id="IPR002942">
    <property type="entry name" value="S4_RNA-bd"/>
</dbReference>
<dbReference type="SUPFAM" id="SSF55120">
    <property type="entry name" value="Pseudouridine synthase"/>
    <property type="match status" value="1"/>
</dbReference>
<protein>
    <recommendedName>
        <fullName evidence="5">Pseudouridine synthase</fullName>
        <ecNumber evidence="5">5.4.99.-</ecNumber>
    </recommendedName>
</protein>
<dbReference type="Pfam" id="PF01479">
    <property type="entry name" value="S4"/>
    <property type="match status" value="1"/>
</dbReference>
<comment type="similarity">
    <text evidence="1 5">Belongs to the pseudouridine synthase RluA family.</text>
</comment>
<dbReference type="CDD" id="cd00165">
    <property type="entry name" value="S4"/>
    <property type="match status" value="1"/>
</dbReference>
<dbReference type="AlphaFoldDB" id="A0A1F7VF15"/>
<dbReference type="InterPro" id="IPR020103">
    <property type="entry name" value="PsdUridine_synth_cat_dom_sf"/>
</dbReference>
<name>A0A1F7VF15_9BACT</name>
<evidence type="ECO:0000256" key="5">
    <source>
        <dbReference type="RuleBase" id="RU362028"/>
    </source>
</evidence>
<comment type="catalytic activity">
    <reaction evidence="5">
        <text>a uridine in RNA = a pseudouridine in RNA</text>
        <dbReference type="Rhea" id="RHEA:48348"/>
        <dbReference type="Rhea" id="RHEA-COMP:12068"/>
        <dbReference type="Rhea" id="RHEA-COMP:12069"/>
        <dbReference type="ChEBI" id="CHEBI:65314"/>
        <dbReference type="ChEBI" id="CHEBI:65315"/>
    </reaction>
</comment>
<dbReference type="PANTHER" id="PTHR21600:SF44">
    <property type="entry name" value="RIBOSOMAL LARGE SUBUNIT PSEUDOURIDINE SYNTHASE D"/>
    <property type="match status" value="1"/>
</dbReference>
<organism evidence="7 8">
    <name type="scientific">Candidatus Uhrbacteria bacterium RIFCSPLOWO2_02_FULL_51_9</name>
    <dbReference type="NCBI Taxonomy" id="1802410"/>
    <lineage>
        <taxon>Bacteria</taxon>
        <taxon>Candidatus Uhriibacteriota</taxon>
    </lineage>
</organism>
<dbReference type="GO" id="GO:0120159">
    <property type="term" value="F:rRNA pseudouridine synthase activity"/>
    <property type="evidence" value="ECO:0007669"/>
    <property type="project" value="UniProtKB-ARBA"/>
</dbReference>